<sequence length="351" mass="37236">MKTFKKLNLFFLSLILLTFYNCNDDSNGPSNGEPASITIKLVDGPGDYDKVVVEVIDVMIKMNDDSEDEGGWESVGATGGSYDLLELTGGQNAVLVQDYEVLAGELSQIRLVLGENNYVVKDDVQYDLKTPSAQQSGLKLKVNQTLEAGFLYSFVLDFDVDKSIVDAGNSDNIILKPVIYASLEFASGIVQGAISPADVDTMISAEVNGETYSTMTGEGGVFMLYGIPEGTYDLTITPDPESGYLTQVVSVEVVNGQITDIGTIELQMNGAITGTILNAGAAVAATVSVTVGTEVISADTDANGVFLLENIPPGTYTVTITPVDTTLTFATIEATVISGETLDLMEINPQP</sequence>
<dbReference type="SUPFAM" id="SSF49452">
    <property type="entry name" value="Starch-binding domain-like"/>
    <property type="match status" value="2"/>
</dbReference>
<accession>A0ABV9N738</accession>
<evidence type="ECO:0000259" key="2">
    <source>
        <dbReference type="Pfam" id="PF14321"/>
    </source>
</evidence>
<comment type="caution">
    <text evidence="3">The sequence shown here is derived from an EMBL/GenBank/DDBJ whole genome shotgun (WGS) entry which is preliminary data.</text>
</comment>
<feature type="domain" description="DUF4382" evidence="2">
    <location>
        <begin position="35"/>
        <end position="177"/>
    </location>
</feature>
<feature type="signal peptide" evidence="1">
    <location>
        <begin position="1"/>
        <end position="23"/>
    </location>
</feature>
<keyword evidence="4" id="KW-1185">Reference proteome</keyword>
<name>A0ABV9N738_9FLAO</name>
<proteinExistence type="predicted"/>
<dbReference type="Proteomes" id="UP001595953">
    <property type="component" value="Unassembled WGS sequence"/>
</dbReference>
<protein>
    <submittedName>
        <fullName evidence="3">DUF4382 domain-containing protein</fullName>
    </submittedName>
</protein>
<reference evidence="4" key="1">
    <citation type="journal article" date="2019" name="Int. J. Syst. Evol. Microbiol.">
        <title>The Global Catalogue of Microorganisms (GCM) 10K type strain sequencing project: providing services to taxonomists for standard genome sequencing and annotation.</title>
        <authorList>
            <consortium name="The Broad Institute Genomics Platform"/>
            <consortium name="The Broad Institute Genome Sequencing Center for Infectious Disease"/>
            <person name="Wu L."/>
            <person name="Ma J."/>
        </authorList>
    </citation>
    <scope>NUCLEOTIDE SEQUENCE [LARGE SCALE GENOMIC DNA]</scope>
    <source>
        <strain evidence="4">CCUG 63682</strain>
    </source>
</reference>
<evidence type="ECO:0000313" key="4">
    <source>
        <dbReference type="Proteomes" id="UP001595953"/>
    </source>
</evidence>
<dbReference type="RefSeq" id="WP_387963429.1">
    <property type="nucleotide sequence ID" value="NZ_JBHSGP010000014.1"/>
</dbReference>
<evidence type="ECO:0000256" key="1">
    <source>
        <dbReference type="SAM" id="SignalP"/>
    </source>
</evidence>
<dbReference type="Pfam" id="PF14321">
    <property type="entry name" value="DUF4382"/>
    <property type="match status" value="1"/>
</dbReference>
<dbReference type="Gene3D" id="2.60.40.1120">
    <property type="entry name" value="Carboxypeptidase-like, regulatory domain"/>
    <property type="match status" value="2"/>
</dbReference>
<dbReference type="InterPro" id="IPR025491">
    <property type="entry name" value="DUF4382"/>
</dbReference>
<gene>
    <name evidence="3" type="ORF">ACFO5O_10220</name>
</gene>
<keyword evidence="1" id="KW-0732">Signal</keyword>
<dbReference type="InterPro" id="IPR013784">
    <property type="entry name" value="Carb-bd-like_fold"/>
</dbReference>
<dbReference type="EMBL" id="JBHSGP010000014">
    <property type="protein sequence ID" value="MFC4722698.1"/>
    <property type="molecule type" value="Genomic_DNA"/>
</dbReference>
<organism evidence="3 4">
    <name type="scientific">Geojedonia litorea</name>
    <dbReference type="NCBI Taxonomy" id="1268269"/>
    <lineage>
        <taxon>Bacteria</taxon>
        <taxon>Pseudomonadati</taxon>
        <taxon>Bacteroidota</taxon>
        <taxon>Flavobacteriia</taxon>
        <taxon>Flavobacteriales</taxon>
        <taxon>Flavobacteriaceae</taxon>
        <taxon>Geojedonia</taxon>
    </lineage>
</organism>
<feature type="chain" id="PRO_5045770690" evidence="1">
    <location>
        <begin position="24"/>
        <end position="351"/>
    </location>
</feature>
<evidence type="ECO:0000313" key="3">
    <source>
        <dbReference type="EMBL" id="MFC4722698.1"/>
    </source>
</evidence>